<proteinExistence type="predicted"/>
<accession>A0AAW2HQS3</accession>
<gene>
    <name evidence="1" type="ORF">PYX00_005298</name>
</gene>
<dbReference type="AlphaFoldDB" id="A0AAW2HQS3"/>
<organism evidence="1">
    <name type="scientific">Menopon gallinae</name>
    <name type="common">poultry shaft louse</name>
    <dbReference type="NCBI Taxonomy" id="328185"/>
    <lineage>
        <taxon>Eukaryota</taxon>
        <taxon>Metazoa</taxon>
        <taxon>Ecdysozoa</taxon>
        <taxon>Arthropoda</taxon>
        <taxon>Hexapoda</taxon>
        <taxon>Insecta</taxon>
        <taxon>Pterygota</taxon>
        <taxon>Neoptera</taxon>
        <taxon>Paraneoptera</taxon>
        <taxon>Psocodea</taxon>
        <taxon>Troctomorpha</taxon>
        <taxon>Phthiraptera</taxon>
        <taxon>Amblycera</taxon>
        <taxon>Menoponidae</taxon>
        <taxon>Menopon</taxon>
    </lineage>
</organism>
<name>A0AAW2HQS3_9NEOP</name>
<dbReference type="EMBL" id="JARGDH010000003">
    <property type="protein sequence ID" value="KAL0272243.1"/>
    <property type="molecule type" value="Genomic_DNA"/>
</dbReference>
<protein>
    <submittedName>
        <fullName evidence="1">Uncharacterized protein</fullName>
    </submittedName>
</protein>
<sequence>MKGAALLLNLKEQNNTLIQMILDKDVQIRKLLTEIKTSKLYATSRRTESYRNEIDRLRNLLIKSQNVMKESQEMPQRRSICVGGTPTLEMTLSSDLSSPRDLEELQCTIQSLEMHMKYSNELLAKKK</sequence>
<comment type="caution">
    <text evidence="1">The sequence shown here is derived from an EMBL/GenBank/DDBJ whole genome shotgun (WGS) entry which is preliminary data.</text>
</comment>
<reference evidence="1" key="1">
    <citation type="journal article" date="2024" name="Gigascience">
        <title>Chromosome-level genome of the poultry shaft louse Menopon gallinae provides insight into the host-switching and adaptive evolution of parasitic lice.</title>
        <authorList>
            <person name="Xu Y."/>
            <person name="Ma L."/>
            <person name="Liu S."/>
            <person name="Liang Y."/>
            <person name="Liu Q."/>
            <person name="He Z."/>
            <person name="Tian L."/>
            <person name="Duan Y."/>
            <person name="Cai W."/>
            <person name="Li H."/>
            <person name="Song F."/>
        </authorList>
    </citation>
    <scope>NUCLEOTIDE SEQUENCE</scope>
    <source>
        <strain evidence="1">Cailab_2023a</strain>
    </source>
</reference>
<evidence type="ECO:0000313" key="1">
    <source>
        <dbReference type="EMBL" id="KAL0272243.1"/>
    </source>
</evidence>